<evidence type="ECO:0000256" key="1">
    <source>
        <dbReference type="SAM" id="MobiDB-lite"/>
    </source>
</evidence>
<dbReference type="EMBL" id="AGBA01000005">
    <property type="protein sequence ID" value="EGY78768.1"/>
    <property type="molecule type" value="Genomic_DNA"/>
</dbReference>
<dbReference type="GO" id="GO:0005975">
    <property type="term" value="P:carbohydrate metabolic process"/>
    <property type="evidence" value="ECO:0007669"/>
    <property type="project" value="InterPro"/>
</dbReference>
<evidence type="ECO:0000313" key="2">
    <source>
        <dbReference type="EMBL" id="EGY78768.1"/>
    </source>
</evidence>
<proteinExistence type="predicted"/>
<evidence type="ECO:0000313" key="3">
    <source>
        <dbReference type="Proteomes" id="UP000005332"/>
    </source>
</evidence>
<dbReference type="InterPro" id="IPR011330">
    <property type="entry name" value="Glyco_hydro/deAcase_b/a-brl"/>
</dbReference>
<comment type="caution">
    <text evidence="2">The sequence shown here is derived from an EMBL/GenBank/DDBJ whole genome shotgun (WGS) entry which is preliminary data.</text>
</comment>
<dbReference type="Gene3D" id="3.20.20.370">
    <property type="entry name" value="Glycoside hydrolase/deacetylase"/>
    <property type="match status" value="1"/>
</dbReference>
<feature type="region of interest" description="Disordered" evidence="1">
    <location>
        <begin position="26"/>
        <end position="76"/>
    </location>
</feature>
<dbReference type="AlphaFoldDB" id="G4CUY0"/>
<dbReference type="RefSeq" id="WP_004808901.1">
    <property type="nucleotide sequence ID" value="NZ_JH165054.1"/>
</dbReference>
<reference evidence="2 3" key="1">
    <citation type="submission" date="2011-06" db="EMBL/GenBank/DDBJ databases">
        <authorList>
            <person name="Muzny D."/>
            <person name="Qin X."/>
            <person name="Deng J."/>
            <person name="Jiang H."/>
            <person name="Liu Y."/>
            <person name="Qu J."/>
            <person name="Song X.-Z."/>
            <person name="Zhang L."/>
            <person name="Thornton R."/>
            <person name="Coyle M."/>
            <person name="Francisco L."/>
            <person name="Jackson L."/>
            <person name="Javaid M."/>
            <person name="Korchina V."/>
            <person name="Kovar C."/>
            <person name="Mata R."/>
            <person name="Mathew T."/>
            <person name="Ngo R."/>
            <person name="Nguyen L."/>
            <person name="Nguyen N."/>
            <person name="Okwuonu G."/>
            <person name="Ongeri F."/>
            <person name="Pham C."/>
            <person name="Simmons D."/>
            <person name="Wilczek-Boney K."/>
            <person name="Hale W."/>
            <person name="Jakkamsetti A."/>
            <person name="Pham P."/>
            <person name="Ruth R."/>
            <person name="San Lucas F."/>
            <person name="Warren J."/>
            <person name="Zhang J."/>
            <person name="Zhao Z."/>
            <person name="Zhou C."/>
            <person name="Zhu D."/>
            <person name="Lee S."/>
            <person name="Bess C."/>
            <person name="Blankenburg K."/>
            <person name="Forbes L."/>
            <person name="Fu Q."/>
            <person name="Gubbala S."/>
            <person name="Hirani K."/>
            <person name="Jayaseelan J.C."/>
            <person name="Lara F."/>
            <person name="Munidasa M."/>
            <person name="Palculict T."/>
            <person name="Patil S."/>
            <person name="Pu L.-L."/>
            <person name="Saada N."/>
            <person name="Tang L."/>
            <person name="Weissenberger G."/>
            <person name="Zhu Y."/>
            <person name="Hemphill L."/>
            <person name="Shang Y."/>
            <person name="Youmans B."/>
            <person name="Ayvaz T."/>
            <person name="Ross M."/>
            <person name="Santibanez J."/>
            <person name="Aqrawi P."/>
            <person name="Gross S."/>
            <person name="Joshi V."/>
            <person name="Fowler G."/>
            <person name="Nazareth L."/>
            <person name="Reid J."/>
            <person name="Worley K."/>
            <person name="Petrosino J."/>
            <person name="Highlander S."/>
            <person name="Gibbs R."/>
        </authorList>
    </citation>
    <scope>NUCLEOTIDE SEQUENCE [LARGE SCALE GENOMIC DNA]</scope>
    <source>
        <strain evidence="2 3">ATCC 25577</strain>
    </source>
</reference>
<protein>
    <recommendedName>
        <fullName evidence="4">NodB homology domain-containing protein</fullName>
    </recommendedName>
</protein>
<name>G4CUY0_9ACTN</name>
<sequence>MVHKRFSRRDWFMGATLMALTGCAEKSGERVSSGSSGEESGASTAPSGTPTRRGAAPGSPTPTTSPTSVTSPTRVDDWQPVREHWAEPDLEPFHGTVQHLFIHQIIPFPRMAFASEEGQDFDDWYITRSEAIALIDELRARHYVLVSLADCFVRRGHAVVPNPELRVPRGHKPLVLSIDDLSFNRFLLGKGFMDRIIIDSTGHLSSIGKDPSTGRQFEEPTNCIVGLLDGYLRAHPEFSLNGAAATLGLTGYEGILGYRTDRHERNRAAQQEAVKPIIALMRKRGWTFASHSYGHIDLGSKRMTREWVADDTAKWKREVGELLGPTSLYITPFGSLAALDGPLMKVIREAGFDVICDVSDGTTVNQRPDLGLVVQSRLHVDGYGMRHTPHIYRDFFDVDKVFDHHHRLAKWGHHHL</sequence>
<accession>G4CUY0</accession>
<dbReference type="PATRIC" id="fig|997355.3.peg.333"/>
<organism evidence="2 3">
    <name type="scientific">Cutibacterium avidum ATCC 25577</name>
    <dbReference type="NCBI Taxonomy" id="997355"/>
    <lineage>
        <taxon>Bacteria</taxon>
        <taxon>Bacillati</taxon>
        <taxon>Actinomycetota</taxon>
        <taxon>Actinomycetes</taxon>
        <taxon>Propionibacteriales</taxon>
        <taxon>Propionibacteriaceae</taxon>
        <taxon>Cutibacterium</taxon>
    </lineage>
</organism>
<evidence type="ECO:0008006" key="4">
    <source>
        <dbReference type="Google" id="ProtNLM"/>
    </source>
</evidence>
<dbReference type="Proteomes" id="UP000005332">
    <property type="component" value="Unassembled WGS sequence"/>
</dbReference>
<dbReference type="SUPFAM" id="SSF88713">
    <property type="entry name" value="Glycoside hydrolase/deacetylase"/>
    <property type="match status" value="1"/>
</dbReference>
<keyword evidence="3" id="KW-1185">Reference proteome</keyword>
<dbReference type="PROSITE" id="PS51257">
    <property type="entry name" value="PROKAR_LIPOPROTEIN"/>
    <property type="match status" value="1"/>
</dbReference>
<gene>
    <name evidence="2" type="ORF">HMPREF9153_0337</name>
</gene>
<feature type="compositionally biased region" description="Low complexity" evidence="1">
    <location>
        <begin position="61"/>
        <end position="73"/>
    </location>
</feature>
<feature type="compositionally biased region" description="Low complexity" evidence="1">
    <location>
        <begin position="30"/>
        <end position="43"/>
    </location>
</feature>
<dbReference type="HOGENOM" id="CLU_040270_1_0_11"/>